<dbReference type="PANTHER" id="PTHR10127">
    <property type="entry name" value="DISCOIDIN, CUB, EGF, LAMININ , AND ZINC METALLOPROTEASE DOMAIN CONTAINING"/>
    <property type="match status" value="1"/>
</dbReference>
<organism evidence="4 5">
    <name type="scientific">Triplophysa tibetana</name>
    <dbReference type="NCBI Taxonomy" id="1572043"/>
    <lineage>
        <taxon>Eukaryota</taxon>
        <taxon>Metazoa</taxon>
        <taxon>Chordata</taxon>
        <taxon>Craniata</taxon>
        <taxon>Vertebrata</taxon>
        <taxon>Euteleostomi</taxon>
        <taxon>Actinopterygii</taxon>
        <taxon>Neopterygii</taxon>
        <taxon>Teleostei</taxon>
        <taxon>Ostariophysi</taxon>
        <taxon>Cypriniformes</taxon>
        <taxon>Nemacheilidae</taxon>
        <taxon>Triplophysa</taxon>
    </lineage>
</organism>
<comment type="caution">
    <text evidence="4">The sequence shown here is derived from an EMBL/GenBank/DDBJ whole genome shotgun (WGS) entry which is preliminary data.</text>
</comment>
<feature type="active site" evidence="1">
    <location>
        <position position="164"/>
    </location>
</feature>
<keyword evidence="5" id="KW-1185">Reference proteome</keyword>
<dbReference type="InterPro" id="IPR034035">
    <property type="entry name" value="Astacin-like_dom"/>
</dbReference>
<accession>A0A5A9N3R8</accession>
<feature type="binding site" evidence="1">
    <location>
        <position position="167"/>
    </location>
    <ligand>
        <name>Zn(2+)</name>
        <dbReference type="ChEBI" id="CHEBI:29105"/>
        <note>catalytic</note>
    </ligand>
</feature>
<evidence type="ECO:0000256" key="1">
    <source>
        <dbReference type="PROSITE-ProRule" id="PRU01211"/>
    </source>
</evidence>
<dbReference type="GO" id="GO:0006508">
    <property type="term" value="P:proteolysis"/>
    <property type="evidence" value="ECO:0007669"/>
    <property type="project" value="UniProtKB-KW"/>
</dbReference>
<dbReference type="PROSITE" id="PS51864">
    <property type="entry name" value="ASTACIN"/>
    <property type="match status" value="1"/>
</dbReference>
<dbReference type="SMART" id="SM00235">
    <property type="entry name" value="ZnMc"/>
    <property type="match status" value="1"/>
</dbReference>
<proteinExistence type="predicted"/>
<evidence type="ECO:0000256" key="2">
    <source>
        <dbReference type="RuleBase" id="RU361183"/>
    </source>
</evidence>
<dbReference type="EC" id="3.4.24.-" evidence="2"/>
<dbReference type="SUPFAM" id="SSF55486">
    <property type="entry name" value="Metalloproteases ('zincins'), catalytic domain"/>
    <property type="match status" value="1"/>
</dbReference>
<feature type="signal peptide" evidence="2">
    <location>
        <begin position="1"/>
        <end position="16"/>
    </location>
</feature>
<keyword evidence="1 2" id="KW-0862">Zinc</keyword>
<feature type="binding site" evidence="1">
    <location>
        <position position="173"/>
    </location>
    <ligand>
        <name>Zn(2+)</name>
        <dbReference type="ChEBI" id="CHEBI:29105"/>
        <note>catalytic</note>
    </ligand>
</feature>
<comment type="cofactor">
    <cofactor evidence="1 2">
        <name>Zn(2+)</name>
        <dbReference type="ChEBI" id="CHEBI:29105"/>
    </cofactor>
    <text evidence="1 2">Binds 1 zinc ion per subunit.</text>
</comment>
<dbReference type="EMBL" id="SOYY01000023">
    <property type="protein sequence ID" value="KAA0704330.1"/>
    <property type="molecule type" value="Genomic_DNA"/>
</dbReference>
<evidence type="ECO:0000259" key="3">
    <source>
        <dbReference type="PROSITE" id="PS51864"/>
    </source>
</evidence>
<dbReference type="InterPro" id="IPR001506">
    <property type="entry name" value="Peptidase_M12A"/>
</dbReference>
<keyword evidence="1 2" id="KW-0645">Protease</keyword>
<dbReference type="FunFam" id="3.40.390.10:FF:000065">
    <property type="entry name" value="Metalloendopeptidase"/>
    <property type="match status" value="1"/>
</dbReference>
<reference evidence="4 5" key="1">
    <citation type="journal article" date="2019" name="Mol. Ecol. Resour.">
        <title>Chromosome-level genome assembly of Triplophysa tibetana, a fish adapted to the harsh high-altitude environment of the Tibetan Plateau.</title>
        <authorList>
            <person name="Yang X."/>
            <person name="Liu H."/>
            <person name="Ma Z."/>
            <person name="Zou Y."/>
            <person name="Zou M."/>
            <person name="Mao Y."/>
            <person name="Li X."/>
            <person name="Wang H."/>
            <person name="Chen T."/>
            <person name="Wang W."/>
            <person name="Yang R."/>
        </authorList>
    </citation>
    <scope>NUCLEOTIDE SEQUENCE [LARGE SCALE GENOMIC DNA]</scope>
    <source>
        <strain evidence="4">TTIB1903HZAU</strain>
        <tissue evidence="4">Muscle</tissue>
    </source>
</reference>
<keyword evidence="1 2" id="KW-0378">Hydrolase</keyword>
<protein>
    <recommendedName>
        <fullName evidence="2">Metalloendopeptidase</fullName>
        <ecNumber evidence="2">3.4.24.-</ecNumber>
    </recommendedName>
</protein>
<dbReference type="PANTHER" id="PTHR10127:SF870">
    <property type="entry name" value="METALLOENDOPEPTIDASE"/>
    <property type="match status" value="1"/>
</dbReference>
<keyword evidence="1 2" id="KW-0479">Metal-binding</keyword>
<sequence length="263" mass="29521">MFLFLLLVGWVCQVLGGPLEKQKTSEIQYDEGYINSLKTLSDNPLLPINGEVALEDMGNEAVQEGDILLPKDRNAVSSLWPKVGVKVEVPYEIDSDLEDRIQDITDAMAMISDKTCITFHRHTYETDYIYFSYGEGCASSVGCVGGEQRIVTGPKCSVGNICHEILHALGLYHEHSRIDREQYISIMPENIKPGMEKNFRAKDGNTLGVQYDLESILHYGNTFFSSNGEPTIVPKDRSVKIGQRTHLSVRDVQKIGKLYKCVR</sequence>
<dbReference type="Pfam" id="PF01400">
    <property type="entry name" value="Astacin"/>
    <property type="match status" value="1"/>
</dbReference>
<comment type="caution">
    <text evidence="1">Lacks conserved residue(s) required for the propagation of feature annotation.</text>
</comment>
<dbReference type="Proteomes" id="UP000324632">
    <property type="component" value="Chromosome 23"/>
</dbReference>
<keyword evidence="2" id="KW-0732">Signal</keyword>
<gene>
    <name evidence="4" type="ORF">E1301_Tti000027</name>
</gene>
<evidence type="ECO:0000313" key="5">
    <source>
        <dbReference type="Proteomes" id="UP000324632"/>
    </source>
</evidence>
<feature type="domain" description="Peptidase M12A" evidence="3">
    <location>
        <begin position="74"/>
        <end position="262"/>
    </location>
</feature>
<dbReference type="InterPro" id="IPR006026">
    <property type="entry name" value="Peptidase_Metallo"/>
</dbReference>
<dbReference type="InterPro" id="IPR024079">
    <property type="entry name" value="MetalloPept_cat_dom_sf"/>
</dbReference>
<dbReference type="AlphaFoldDB" id="A0A5A9N3R8"/>
<dbReference type="GO" id="GO:0004222">
    <property type="term" value="F:metalloendopeptidase activity"/>
    <property type="evidence" value="ECO:0007669"/>
    <property type="project" value="UniProtKB-UniRule"/>
</dbReference>
<feature type="binding site" evidence="1">
    <location>
        <position position="163"/>
    </location>
    <ligand>
        <name>Zn(2+)</name>
        <dbReference type="ChEBI" id="CHEBI:29105"/>
        <note>catalytic</note>
    </ligand>
</feature>
<dbReference type="CDD" id="cd04280">
    <property type="entry name" value="ZnMc_astacin_like"/>
    <property type="match status" value="1"/>
</dbReference>
<dbReference type="PRINTS" id="PR00480">
    <property type="entry name" value="ASTACIN"/>
</dbReference>
<evidence type="ECO:0000313" key="4">
    <source>
        <dbReference type="EMBL" id="KAA0704330.1"/>
    </source>
</evidence>
<dbReference type="GO" id="GO:0008270">
    <property type="term" value="F:zinc ion binding"/>
    <property type="evidence" value="ECO:0007669"/>
    <property type="project" value="UniProtKB-UniRule"/>
</dbReference>
<name>A0A5A9N3R8_9TELE</name>
<keyword evidence="1 2" id="KW-0482">Metalloprotease</keyword>
<dbReference type="Gene3D" id="3.40.390.10">
    <property type="entry name" value="Collagenase (Catalytic Domain)"/>
    <property type="match status" value="1"/>
</dbReference>
<feature type="chain" id="PRO_5023022312" description="Metalloendopeptidase" evidence="2">
    <location>
        <begin position="17"/>
        <end position="263"/>
    </location>
</feature>